<feature type="domain" description="T-SNARE coiled-coil homology" evidence="11">
    <location>
        <begin position="323"/>
        <end position="385"/>
    </location>
</feature>
<evidence type="ECO:0000256" key="10">
    <source>
        <dbReference type="SAM" id="Phobius"/>
    </source>
</evidence>
<dbReference type="SUPFAM" id="SSF58038">
    <property type="entry name" value="SNARE fusion complex"/>
    <property type="match status" value="1"/>
</dbReference>
<keyword evidence="7 9" id="KW-0175">Coiled coil</keyword>
<reference evidence="13" key="1">
    <citation type="submission" date="2010-08" db="EMBL/GenBank/DDBJ databases">
        <authorList>
            <consortium name="Caenorhabditis japonica Sequencing Consortium"/>
            <person name="Wilson R.K."/>
        </authorList>
    </citation>
    <scope>NUCLEOTIDE SEQUENCE [LARGE SCALE GENOMIC DNA]</scope>
    <source>
        <strain evidence="13">DF5081</strain>
    </source>
</reference>
<dbReference type="InterPro" id="IPR010989">
    <property type="entry name" value="SNARE"/>
</dbReference>
<evidence type="ECO:0000256" key="9">
    <source>
        <dbReference type="SAM" id="Coils"/>
    </source>
</evidence>
<dbReference type="GO" id="GO:0031201">
    <property type="term" value="C:SNARE complex"/>
    <property type="evidence" value="ECO:0007669"/>
    <property type="project" value="TreeGrafter"/>
</dbReference>
<dbReference type="GO" id="GO:0006890">
    <property type="term" value="P:retrograde vesicle-mediated transport, Golgi to endoplasmic reticulum"/>
    <property type="evidence" value="ECO:0007669"/>
    <property type="project" value="TreeGrafter"/>
</dbReference>
<evidence type="ECO:0000256" key="1">
    <source>
        <dbReference type="ARBA" id="ARBA00004211"/>
    </source>
</evidence>
<evidence type="ECO:0000256" key="2">
    <source>
        <dbReference type="ARBA" id="ARBA00009063"/>
    </source>
</evidence>
<sequence length="415" mass="48633">MEELTVEPSFIDRSELFKSVAASIEQKHIRRHNEKPGVSRRDENRPSPTFITICNVVLPLATELYLFRKMLDERAQDYIFATPSYSKMTSEERETFDGDVREKLSQFESFINQLGHRVNSSEGLRNATERNHLLRVHEGLRDYLKESVDFVSLLRKEHLKRVQAKNRSLAVQVNDAIKDGHVFKYQKGLEALVSQSDLNFNDTLVNKLEELKVKHKCIQYTPQRTDSEERDYDLLDDVKNEKEDGGWDGIDELEDFDEVLQSKKISQENRASPILFQESVRKRAVKLDPEQEQLRDSYERWKDEQGAQFVEQFQQQAEIIKEEFVKADRDDEIEKLEQQITEIQSLSSVFAEKIMDQERDIDLINDLALHTTENLIDGNEWIRQAITNSAVRRVILLFCIVVLTFTLLFLDWYNP</sequence>
<comment type="similarity">
    <text evidence="2">Belongs to the syntaxin family.</text>
</comment>
<dbReference type="AlphaFoldDB" id="A0A8R1HXI8"/>
<keyword evidence="4 10" id="KW-0812">Transmembrane</keyword>
<dbReference type="PROSITE" id="PS50192">
    <property type="entry name" value="T_SNARE"/>
    <property type="match status" value="1"/>
</dbReference>
<feature type="transmembrane region" description="Helical" evidence="10">
    <location>
        <begin position="49"/>
        <end position="67"/>
    </location>
</feature>
<evidence type="ECO:0000259" key="11">
    <source>
        <dbReference type="PROSITE" id="PS50192"/>
    </source>
</evidence>
<evidence type="ECO:0000256" key="7">
    <source>
        <dbReference type="ARBA" id="ARBA00023054"/>
    </source>
</evidence>
<evidence type="ECO:0000313" key="12">
    <source>
        <dbReference type="EnsemblMetazoa" id="CJA11412.1"/>
    </source>
</evidence>
<dbReference type="InterPro" id="IPR000727">
    <property type="entry name" value="T_SNARE_dom"/>
</dbReference>
<proteinExistence type="inferred from homology"/>
<evidence type="ECO:0000256" key="6">
    <source>
        <dbReference type="ARBA" id="ARBA00022989"/>
    </source>
</evidence>
<evidence type="ECO:0000313" key="13">
    <source>
        <dbReference type="Proteomes" id="UP000005237"/>
    </source>
</evidence>
<comment type="subcellular location">
    <subcellularLocation>
        <location evidence="1">Membrane</location>
        <topology evidence="1">Single-pass type IV membrane protein</topology>
    </subcellularLocation>
</comment>
<dbReference type="OMA" id="RRHNEKP"/>
<dbReference type="SUPFAM" id="SSF47661">
    <property type="entry name" value="t-snare proteins"/>
    <property type="match status" value="1"/>
</dbReference>
<evidence type="ECO:0000256" key="4">
    <source>
        <dbReference type="ARBA" id="ARBA00022692"/>
    </source>
</evidence>
<feature type="transmembrane region" description="Helical" evidence="10">
    <location>
        <begin position="394"/>
        <end position="413"/>
    </location>
</feature>
<dbReference type="GO" id="GO:0015031">
    <property type="term" value="P:protein transport"/>
    <property type="evidence" value="ECO:0007669"/>
    <property type="project" value="UniProtKB-KW"/>
</dbReference>
<dbReference type="GO" id="GO:0005783">
    <property type="term" value="C:endoplasmic reticulum"/>
    <property type="evidence" value="ECO:0007669"/>
    <property type="project" value="TreeGrafter"/>
</dbReference>
<organism evidence="12 13">
    <name type="scientific">Caenorhabditis japonica</name>
    <dbReference type="NCBI Taxonomy" id="281687"/>
    <lineage>
        <taxon>Eukaryota</taxon>
        <taxon>Metazoa</taxon>
        <taxon>Ecdysozoa</taxon>
        <taxon>Nematoda</taxon>
        <taxon>Chromadorea</taxon>
        <taxon>Rhabditida</taxon>
        <taxon>Rhabditina</taxon>
        <taxon>Rhabditomorpha</taxon>
        <taxon>Rhabditoidea</taxon>
        <taxon>Rhabditidae</taxon>
        <taxon>Peloderinae</taxon>
        <taxon>Caenorhabditis</taxon>
    </lineage>
</organism>
<name>A0A8R1HXI8_CAEJA</name>
<reference evidence="12" key="2">
    <citation type="submission" date="2022-06" db="UniProtKB">
        <authorList>
            <consortium name="EnsemblMetazoa"/>
        </authorList>
    </citation>
    <scope>IDENTIFICATION</scope>
    <source>
        <strain evidence="12">DF5081</strain>
    </source>
</reference>
<evidence type="ECO:0000256" key="8">
    <source>
        <dbReference type="ARBA" id="ARBA00023136"/>
    </source>
</evidence>
<evidence type="ECO:0000256" key="3">
    <source>
        <dbReference type="ARBA" id="ARBA00022448"/>
    </source>
</evidence>
<keyword evidence="3" id="KW-0813">Transport</keyword>
<keyword evidence="5" id="KW-0653">Protein transport</keyword>
<dbReference type="PANTHER" id="PTHR15959">
    <property type="entry name" value="SYNTAXIN-18"/>
    <property type="match status" value="1"/>
</dbReference>
<protein>
    <submittedName>
        <fullName evidence="12">t-SNARE coiled-coil homology domain-containing protein</fullName>
    </submittedName>
</protein>
<dbReference type="Gene3D" id="1.20.5.110">
    <property type="match status" value="1"/>
</dbReference>
<feature type="coiled-coil region" evidence="9">
    <location>
        <begin position="310"/>
        <end position="346"/>
    </location>
</feature>
<keyword evidence="6 10" id="KW-1133">Transmembrane helix</keyword>
<dbReference type="Proteomes" id="UP000005237">
    <property type="component" value="Unassembled WGS sequence"/>
</dbReference>
<accession>A0A8R1HXI8</accession>
<keyword evidence="8 10" id="KW-0472">Membrane</keyword>
<dbReference type="FunFam" id="1.20.5.110:FF:000174">
    <property type="entry name" value="Protein CBR-SYX-18"/>
    <property type="match status" value="1"/>
</dbReference>
<dbReference type="PANTHER" id="PTHR15959:SF0">
    <property type="entry name" value="SYNTAXIN-18"/>
    <property type="match status" value="1"/>
</dbReference>
<keyword evidence="13" id="KW-1185">Reference proteome</keyword>
<dbReference type="EnsemblMetazoa" id="CJA11412.1">
    <property type="protein sequence ID" value="CJA11412.1"/>
    <property type="gene ID" value="WBGene00130616"/>
</dbReference>
<evidence type="ECO:0000256" key="5">
    <source>
        <dbReference type="ARBA" id="ARBA00022927"/>
    </source>
</evidence>